<dbReference type="EMBL" id="VWNA01000001">
    <property type="protein sequence ID" value="MQT12005.1"/>
    <property type="molecule type" value="Genomic_DNA"/>
</dbReference>
<dbReference type="NCBIfam" id="TIGR01509">
    <property type="entry name" value="HAD-SF-IA-v3"/>
    <property type="match status" value="1"/>
</dbReference>
<dbReference type="SFLD" id="SFLDS00003">
    <property type="entry name" value="Haloacid_Dehalogenase"/>
    <property type="match status" value="1"/>
</dbReference>
<sequence>MTSVPSSSSAARPTTVVFDLGNVLLHWDRSLPYRTLIAEESEIVRFLETVVPLDWHRQLDGGRSWEEALQERIALFPEHEALIRAYRHRFVETIPHAIEGTVGILETLAGAGVPLYALTNFPAEVFDETRDRFAFFDHFRGIVVSGYEKMMKPDPAIFRLLAERYAIAPETAVFVDDVPDNVAAARDCGFHGLVFTSPEALAADFHRLGLPVPVGMVAR</sequence>
<protein>
    <submittedName>
        <fullName evidence="1">HAD family phosphatase</fullName>
    </submittedName>
</protein>
<dbReference type="Gene3D" id="1.10.150.240">
    <property type="entry name" value="Putative phosphatase, domain 2"/>
    <property type="match status" value="1"/>
</dbReference>
<dbReference type="PRINTS" id="PR00413">
    <property type="entry name" value="HADHALOGNASE"/>
</dbReference>
<reference evidence="1 2" key="1">
    <citation type="submission" date="2019-09" db="EMBL/GenBank/DDBJ databases">
        <title>Segnochrobactrum spirostomi gen. nov., sp. nov., isolated from the ciliate Spirostomum cf. yagiui and description of a novel family, Segnochrobactraceae fam. nov. within the order Rhizobiales of the class Alphaproteobacteria.</title>
        <authorList>
            <person name="Akter S."/>
            <person name="Shazib S.U.A."/>
            <person name="Shin M.K."/>
        </authorList>
    </citation>
    <scope>NUCLEOTIDE SEQUENCE [LARGE SCALE GENOMIC DNA]</scope>
    <source>
        <strain evidence="1 2">Sp-1</strain>
    </source>
</reference>
<dbReference type="RefSeq" id="WP_153479332.1">
    <property type="nucleotide sequence ID" value="NZ_VWNA01000001.1"/>
</dbReference>
<dbReference type="AlphaFoldDB" id="A0A6A7XZU5"/>
<organism evidence="1 2">
    <name type="scientific">Segnochrobactrum spirostomi</name>
    <dbReference type="NCBI Taxonomy" id="2608987"/>
    <lineage>
        <taxon>Bacteria</taxon>
        <taxon>Pseudomonadati</taxon>
        <taxon>Pseudomonadota</taxon>
        <taxon>Alphaproteobacteria</taxon>
        <taxon>Hyphomicrobiales</taxon>
        <taxon>Segnochrobactraceae</taxon>
        <taxon>Segnochrobactrum</taxon>
    </lineage>
</organism>
<dbReference type="PANTHER" id="PTHR43611">
    <property type="entry name" value="ALPHA-D-GLUCOSE 1-PHOSPHATE PHOSPHATASE"/>
    <property type="match status" value="1"/>
</dbReference>
<dbReference type="Proteomes" id="UP000332515">
    <property type="component" value="Unassembled WGS sequence"/>
</dbReference>
<evidence type="ECO:0000313" key="1">
    <source>
        <dbReference type="EMBL" id="MQT12005.1"/>
    </source>
</evidence>
<dbReference type="CDD" id="cd02603">
    <property type="entry name" value="HAD_sEH-N_like"/>
    <property type="match status" value="1"/>
</dbReference>
<gene>
    <name evidence="1" type="ORF">F0357_04835</name>
</gene>
<dbReference type="InterPro" id="IPR006439">
    <property type="entry name" value="HAD-SF_hydro_IA"/>
</dbReference>
<evidence type="ECO:0000313" key="2">
    <source>
        <dbReference type="Proteomes" id="UP000332515"/>
    </source>
</evidence>
<dbReference type="InterPro" id="IPR023214">
    <property type="entry name" value="HAD_sf"/>
</dbReference>
<keyword evidence="2" id="KW-1185">Reference proteome</keyword>
<dbReference type="Gene3D" id="3.40.50.1000">
    <property type="entry name" value="HAD superfamily/HAD-like"/>
    <property type="match status" value="1"/>
</dbReference>
<comment type="caution">
    <text evidence="1">The sequence shown here is derived from an EMBL/GenBank/DDBJ whole genome shotgun (WGS) entry which is preliminary data.</text>
</comment>
<proteinExistence type="predicted"/>
<dbReference type="InterPro" id="IPR036412">
    <property type="entry name" value="HAD-like_sf"/>
</dbReference>
<dbReference type="InterPro" id="IPR023198">
    <property type="entry name" value="PGP-like_dom2"/>
</dbReference>
<dbReference type="SUPFAM" id="SSF56784">
    <property type="entry name" value="HAD-like"/>
    <property type="match status" value="1"/>
</dbReference>
<dbReference type="SFLD" id="SFLDG01129">
    <property type="entry name" value="C1.5:_HAD__Beta-PGM__Phosphata"/>
    <property type="match status" value="1"/>
</dbReference>
<name>A0A6A7XZU5_9HYPH</name>
<accession>A0A6A7XZU5</accession>
<dbReference type="Pfam" id="PF00702">
    <property type="entry name" value="Hydrolase"/>
    <property type="match status" value="1"/>
</dbReference>
<dbReference type="PANTHER" id="PTHR43611:SF3">
    <property type="entry name" value="FLAVIN MONONUCLEOTIDE HYDROLASE 1, CHLOROPLATIC"/>
    <property type="match status" value="1"/>
</dbReference>